<gene>
    <name evidence="1" type="ORF">LCGC14_1277390</name>
</gene>
<dbReference type="EMBL" id="LAZR01007228">
    <property type="protein sequence ID" value="KKM86602.1"/>
    <property type="molecule type" value="Genomic_DNA"/>
</dbReference>
<accession>A0A0F9NZB7</accession>
<reference evidence="1" key="1">
    <citation type="journal article" date="2015" name="Nature">
        <title>Complex archaea that bridge the gap between prokaryotes and eukaryotes.</title>
        <authorList>
            <person name="Spang A."/>
            <person name="Saw J.H."/>
            <person name="Jorgensen S.L."/>
            <person name="Zaremba-Niedzwiedzka K."/>
            <person name="Martijn J."/>
            <person name="Lind A.E."/>
            <person name="van Eijk R."/>
            <person name="Schleper C."/>
            <person name="Guy L."/>
            <person name="Ettema T.J."/>
        </authorList>
    </citation>
    <scope>NUCLEOTIDE SEQUENCE</scope>
</reference>
<proteinExistence type="predicted"/>
<evidence type="ECO:0000313" key="1">
    <source>
        <dbReference type="EMBL" id="KKM86602.1"/>
    </source>
</evidence>
<organism evidence="1">
    <name type="scientific">marine sediment metagenome</name>
    <dbReference type="NCBI Taxonomy" id="412755"/>
    <lineage>
        <taxon>unclassified sequences</taxon>
        <taxon>metagenomes</taxon>
        <taxon>ecological metagenomes</taxon>
    </lineage>
</organism>
<dbReference type="AlphaFoldDB" id="A0A0F9NZB7"/>
<comment type="caution">
    <text evidence="1">The sequence shown here is derived from an EMBL/GenBank/DDBJ whole genome shotgun (WGS) entry which is preliminary data.</text>
</comment>
<sequence length="69" mass="7953">MTTRNDTQIICALISAVVHYQEYLDTDEFDDLEAAKSALYSYPLKQWIRNNHALVPVRRDGKPLQMPST</sequence>
<name>A0A0F9NZB7_9ZZZZ</name>
<protein>
    <submittedName>
        <fullName evidence="1">Uncharacterized protein</fullName>
    </submittedName>
</protein>